<comment type="caution">
    <text evidence="1">The sequence shown here is derived from an EMBL/GenBank/DDBJ whole genome shotgun (WGS) entry which is preliminary data.</text>
</comment>
<reference evidence="1 2" key="1">
    <citation type="submission" date="2018-12" db="EMBL/GenBank/DDBJ databases">
        <title>three novel Halomonas strain isolated from plants.</title>
        <authorList>
            <person name="Sun C."/>
        </authorList>
    </citation>
    <scope>NUCLEOTIDE SEQUENCE [LARGE SCALE GENOMIC DNA]</scope>
    <source>
        <strain evidence="1 2">RC</strain>
    </source>
</reference>
<gene>
    <name evidence="1" type="ORF">ELY37_16785</name>
</gene>
<accession>A0A3S0ZBW7</accession>
<dbReference type="AlphaFoldDB" id="A0A3S0ZBW7"/>
<name>A0A3S0ZBW7_9GAMM</name>
<dbReference type="Proteomes" id="UP000286912">
    <property type="component" value="Unassembled WGS sequence"/>
</dbReference>
<evidence type="ECO:0000313" key="2">
    <source>
        <dbReference type="Proteomes" id="UP000286912"/>
    </source>
</evidence>
<keyword evidence="2" id="KW-1185">Reference proteome</keyword>
<proteinExistence type="predicted"/>
<evidence type="ECO:0000313" key="1">
    <source>
        <dbReference type="EMBL" id="RUR43373.1"/>
    </source>
</evidence>
<protein>
    <submittedName>
        <fullName evidence="1">Uncharacterized protein</fullName>
    </submittedName>
</protein>
<organism evidence="1 2">
    <name type="scientific">Vreelandella populi</name>
    <dbReference type="NCBI Taxonomy" id="2498858"/>
    <lineage>
        <taxon>Bacteria</taxon>
        <taxon>Pseudomonadati</taxon>
        <taxon>Pseudomonadota</taxon>
        <taxon>Gammaproteobacteria</taxon>
        <taxon>Oceanospirillales</taxon>
        <taxon>Halomonadaceae</taxon>
        <taxon>Vreelandella</taxon>
    </lineage>
</organism>
<dbReference type="EMBL" id="RZHD01000010">
    <property type="protein sequence ID" value="RUR43373.1"/>
    <property type="molecule type" value="Genomic_DNA"/>
</dbReference>
<dbReference type="OrthoDB" id="6168974at2"/>
<dbReference type="RefSeq" id="WP_126981955.1">
    <property type="nucleotide sequence ID" value="NZ_RZHD01000010.1"/>
</dbReference>
<sequence>MKQAKTVAEQLNEAFAYSLRLEGRRGSLTDFEVTRLGTMLGGSKGNRLLVAVCDLLVSEIERDFDKFDIALSDFKAWNSNFDLACSIASTAQFAFNPLAASLLLGQCFQIAPDDLGFHHGFTKIAWFSGDLTLCAQMIDVRTNLGDDAMPLDTKVEKAISVLNDAQVELALYQELIHGVHQKLREYVSFKRDVNISLDIDVDAYEDGSRGIVLQIFSDQDDEHLDQLDDDMTDLISDTDRWGVDLPRIMTILVRDLLPESQLKGGKFA</sequence>